<sequence>MTASAWFNSVTEGRAHLRKMLDAAARGLPAGLRRDQAAFALVDGERLRRFLEVQARQPEVIAEADGWSIFIPNTPLSADGPTLAEAATDMIDALREYATDWTERLHAAPNHADNWWIPQLSAVSTDDELSSWLTAGQLAGQA</sequence>
<comment type="caution">
    <text evidence="1">The sequence shown here is derived from an EMBL/GenBank/DDBJ whole genome shotgun (WGS) entry which is preliminary data.</text>
</comment>
<dbReference type="Proteomes" id="UP001564760">
    <property type="component" value="Unassembled WGS sequence"/>
</dbReference>
<dbReference type="RefSeq" id="WP_369742080.1">
    <property type="nucleotide sequence ID" value="NZ_JBGEDP010000003.1"/>
</dbReference>
<accession>A0ABV4C935</accession>
<evidence type="ECO:0000313" key="1">
    <source>
        <dbReference type="EMBL" id="MEY8019049.1"/>
    </source>
</evidence>
<dbReference type="InterPro" id="IPR035424">
    <property type="entry name" value="Antitoxin_RelB"/>
</dbReference>
<evidence type="ECO:0000313" key="2">
    <source>
        <dbReference type="Proteomes" id="UP001564760"/>
    </source>
</evidence>
<name>A0ABV4C935_9MYCO</name>
<proteinExistence type="predicted"/>
<dbReference type="Pfam" id="PF12910">
    <property type="entry name" value="PHD_like"/>
    <property type="match status" value="1"/>
</dbReference>
<dbReference type="Gene3D" id="3.30.160.620">
    <property type="match status" value="1"/>
</dbReference>
<gene>
    <name evidence="1" type="ORF">AB8998_30830</name>
</gene>
<reference evidence="1 2" key="1">
    <citation type="submission" date="2024-08" db="EMBL/GenBank/DDBJ databases">
        <title>Mycobacterium servetensis sp. nov., a novel rapid-growing mycobacterial species recovered from a human patient in Zaragoza, Spain.</title>
        <authorList>
            <person name="Tristancho-Baro A.I."/>
            <person name="Buenestado-Serrano S."/>
            <person name="Garcia De Viedma D."/>
            <person name="Milagro-Beamonte A."/>
            <person name="Burillo N."/>
            <person name="Sanz S."/>
            <person name="Lopez-Calleja A.I."/>
            <person name="Penas-Utrilla D."/>
            <person name="Guardingo M."/>
            <person name="Garcia M.J."/>
            <person name="Vinuelas-Bayon J."/>
        </authorList>
    </citation>
    <scope>NUCLEOTIDE SEQUENCE [LARGE SCALE GENOMIC DNA]</scope>
    <source>
        <strain evidence="2">HUMS_12744610</strain>
    </source>
</reference>
<organism evidence="1 2">
    <name type="scientific">Mycobacterium servetii</name>
    <dbReference type="NCBI Taxonomy" id="3237418"/>
    <lineage>
        <taxon>Bacteria</taxon>
        <taxon>Bacillati</taxon>
        <taxon>Actinomycetota</taxon>
        <taxon>Actinomycetes</taxon>
        <taxon>Mycobacteriales</taxon>
        <taxon>Mycobacteriaceae</taxon>
        <taxon>Mycobacterium</taxon>
    </lineage>
</organism>
<protein>
    <submittedName>
        <fullName evidence="1">Prevent-host-death protein</fullName>
    </submittedName>
</protein>
<keyword evidence="2" id="KW-1185">Reference proteome</keyword>
<dbReference type="EMBL" id="JBGEDP010000003">
    <property type="protein sequence ID" value="MEY8019049.1"/>
    <property type="molecule type" value="Genomic_DNA"/>
</dbReference>